<dbReference type="EMBL" id="HBHX01064126">
    <property type="protein sequence ID" value="CAE0144730.1"/>
    <property type="molecule type" value="Transcribed_RNA"/>
</dbReference>
<organism evidence="3">
    <name type="scientific">Haptolina ericina</name>
    <dbReference type="NCBI Taxonomy" id="156174"/>
    <lineage>
        <taxon>Eukaryota</taxon>
        <taxon>Haptista</taxon>
        <taxon>Haptophyta</taxon>
        <taxon>Prymnesiophyceae</taxon>
        <taxon>Prymnesiales</taxon>
        <taxon>Prymnesiaceae</taxon>
        <taxon>Haptolina</taxon>
    </lineage>
</organism>
<dbReference type="PANTHER" id="PTHR11571">
    <property type="entry name" value="GLUTATHIONE S-TRANSFERASE"/>
    <property type="match status" value="1"/>
</dbReference>
<dbReference type="InterPro" id="IPR010987">
    <property type="entry name" value="Glutathione-S-Trfase_C-like"/>
</dbReference>
<name>A0A7S3FHS8_9EUKA</name>
<dbReference type="Pfam" id="PF02798">
    <property type="entry name" value="GST_N"/>
    <property type="match status" value="1"/>
</dbReference>
<evidence type="ECO:0008006" key="4">
    <source>
        <dbReference type="Google" id="ProtNLM"/>
    </source>
</evidence>
<gene>
    <name evidence="3" type="ORF">HERI1096_LOCUS35478</name>
</gene>
<reference evidence="3" key="1">
    <citation type="submission" date="2021-01" db="EMBL/GenBank/DDBJ databases">
        <authorList>
            <person name="Corre E."/>
            <person name="Pelletier E."/>
            <person name="Niang G."/>
            <person name="Scheremetjew M."/>
            <person name="Finn R."/>
            <person name="Kale V."/>
            <person name="Holt S."/>
            <person name="Cochrane G."/>
            <person name="Meng A."/>
            <person name="Brown T."/>
            <person name="Cohen L."/>
        </authorList>
    </citation>
    <scope>NUCLEOTIDE SEQUENCE</scope>
    <source>
        <strain evidence="3">CCMP281</strain>
    </source>
</reference>
<dbReference type="GO" id="GO:0006749">
    <property type="term" value="P:glutathione metabolic process"/>
    <property type="evidence" value="ECO:0007669"/>
    <property type="project" value="TreeGrafter"/>
</dbReference>
<sequence>MATPSLKLIYLDHHYWRAECTRVALHIAGVPFEDARMSYEGMYGSGALTFGTFPALVVGGKGVLNQTQAIARYVGHLTGLYPSDPFLSAKCDEAIDGLTDVSELVTATMQERNPQRKIQWRQALVAPDGRMTMLLRGLESLLNQNGASPIPYVAGNTMSVADLALWRAVGWISSGVLDGIPPTYIQSSFPLMWALHSALDVDPKISEWKAQHPHHYARR</sequence>
<dbReference type="AlphaFoldDB" id="A0A7S3FHS8"/>
<dbReference type="GO" id="GO:0004364">
    <property type="term" value="F:glutathione transferase activity"/>
    <property type="evidence" value="ECO:0007669"/>
    <property type="project" value="TreeGrafter"/>
</dbReference>
<dbReference type="SUPFAM" id="SSF52833">
    <property type="entry name" value="Thioredoxin-like"/>
    <property type="match status" value="1"/>
</dbReference>
<accession>A0A7S3FHS8</accession>
<dbReference type="SFLD" id="SFLDS00019">
    <property type="entry name" value="Glutathione_Transferase_(cytos"/>
    <property type="match status" value="1"/>
</dbReference>
<dbReference type="SUPFAM" id="SSF47616">
    <property type="entry name" value="GST C-terminal domain-like"/>
    <property type="match status" value="1"/>
</dbReference>
<dbReference type="InterPro" id="IPR036282">
    <property type="entry name" value="Glutathione-S-Trfase_C_sf"/>
</dbReference>
<proteinExistence type="predicted"/>
<dbReference type="PANTHER" id="PTHR11571:SF252">
    <property type="entry name" value="GLUTATHIONE S-TRANSFERASE"/>
    <property type="match status" value="1"/>
</dbReference>
<protein>
    <recommendedName>
        <fullName evidence="4">Glutathione transferase</fullName>
    </recommendedName>
</protein>
<dbReference type="InterPro" id="IPR040079">
    <property type="entry name" value="Glutathione_S-Trfase"/>
</dbReference>
<dbReference type="PROSITE" id="PS50404">
    <property type="entry name" value="GST_NTER"/>
    <property type="match status" value="1"/>
</dbReference>
<dbReference type="Gene3D" id="3.40.30.10">
    <property type="entry name" value="Glutaredoxin"/>
    <property type="match status" value="1"/>
</dbReference>
<dbReference type="PROSITE" id="PS50405">
    <property type="entry name" value="GST_CTER"/>
    <property type="match status" value="1"/>
</dbReference>
<dbReference type="Gene3D" id="1.20.1050.10">
    <property type="match status" value="1"/>
</dbReference>
<dbReference type="InterPro" id="IPR050213">
    <property type="entry name" value="GST_superfamily"/>
</dbReference>
<dbReference type="InterPro" id="IPR004045">
    <property type="entry name" value="Glutathione_S-Trfase_N"/>
</dbReference>
<dbReference type="Pfam" id="PF14497">
    <property type="entry name" value="GST_C_3"/>
    <property type="match status" value="1"/>
</dbReference>
<dbReference type="InterPro" id="IPR036249">
    <property type="entry name" value="Thioredoxin-like_sf"/>
</dbReference>
<feature type="domain" description="GST N-terminal" evidence="1">
    <location>
        <begin position="5"/>
        <end position="82"/>
    </location>
</feature>
<evidence type="ECO:0000259" key="2">
    <source>
        <dbReference type="PROSITE" id="PS50405"/>
    </source>
</evidence>
<feature type="domain" description="GST C-terminal" evidence="2">
    <location>
        <begin position="84"/>
        <end position="219"/>
    </location>
</feature>
<evidence type="ECO:0000259" key="1">
    <source>
        <dbReference type="PROSITE" id="PS50404"/>
    </source>
</evidence>
<dbReference type="InterPro" id="IPR004046">
    <property type="entry name" value="GST_C"/>
</dbReference>
<evidence type="ECO:0000313" key="3">
    <source>
        <dbReference type="EMBL" id="CAE0144730.1"/>
    </source>
</evidence>